<reference evidence="3" key="3">
    <citation type="submission" date="2015-06" db="UniProtKB">
        <authorList>
            <consortium name="EnsemblMetazoa"/>
        </authorList>
    </citation>
    <scope>IDENTIFICATION</scope>
</reference>
<keyword evidence="4" id="KW-1185">Reference proteome</keyword>
<evidence type="ECO:0000256" key="1">
    <source>
        <dbReference type="SAM" id="Coils"/>
    </source>
</evidence>
<dbReference type="OrthoDB" id="206339at2759"/>
<dbReference type="STRING" id="6412.T1FRM9"/>
<dbReference type="GO" id="GO:0005813">
    <property type="term" value="C:centrosome"/>
    <property type="evidence" value="ECO:0000318"/>
    <property type="project" value="GO_Central"/>
</dbReference>
<organism evidence="3 4">
    <name type="scientific">Helobdella robusta</name>
    <name type="common">Californian leech</name>
    <dbReference type="NCBI Taxonomy" id="6412"/>
    <lineage>
        <taxon>Eukaryota</taxon>
        <taxon>Metazoa</taxon>
        <taxon>Spiralia</taxon>
        <taxon>Lophotrochozoa</taxon>
        <taxon>Annelida</taxon>
        <taxon>Clitellata</taxon>
        <taxon>Hirudinea</taxon>
        <taxon>Rhynchobdellida</taxon>
        <taxon>Glossiphoniidae</taxon>
        <taxon>Helobdella</taxon>
    </lineage>
</organism>
<dbReference type="GO" id="GO:0005576">
    <property type="term" value="C:extracellular region"/>
    <property type="evidence" value="ECO:0007669"/>
    <property type="project" value="GOC"/>
</dbReference>
<dbReference type="RefSeq" id="XP_009010342.1">
    <property type="nucleotide sequence ID" value="XM_009012094.1"/>
</dbReference>
<dbReference type="AlphaFoldDB" id="T1FRM9"/>
<dbReference type="Proteomes" id="UP000015101">
    <property type="component" value="Unassembled WGS sequence"/>
</dbReference>
<evidence type="ECO:0000313" key="3">
    <source>
        <dbReference type="EnsemblMetazoa" id="HelroP190060"/>
    </source>
</evidence>
<dbReference type="PROSITE" id="PS50896">
    <property type="entry name" value="LISH"/>
    <property type="match status" value="1"/>
</dbReference>
<dbReference type="KEGG" id="hro:HELRODRAFT_190060"/>
<name>T1FRM9_HELRO</name>
<reference evidence="4" key="1">
    <citation type="submission" date="2012-12" db="EMBL/GenBank/DDBJ databases">
        <authorList>
            <person name="Hellsten U."/>
            <person name="Grimwood J."/>
            <person name="Chapman J.A."/>
            <person name="Shapiro H."/>
            <person name="Aerts A."/>
            <person name="Otillar R.P."/>
            <person name="Terry A.Y."/>
            <person name="Boore J.L."/>
            <person name="Simakov O."/>
            <person name="Marletaz F."/>
            <person name="Cho S.-J."/>
            <person name="Edsinger-Gonzales E."/>
            <person name="Havlak P."/>
            <person name="Kuo D.-H."/>
            <person name="Larsson T."/>
            <person name="Lv J."/>
            <person name="Arendt D."/>
            <person name="Savage R."/>
            <person name="Osoegawa K."/>
            <person name="de Jong P."/>
            <person name="Lindberg D.R."/>
            <person name="Seaver E.C."/>
            <person name="Weisblat D.A."/>
            <person name="Putnam N.H."/>
            <person name="Grigoriev I.V."/>
            <person name="Rokhsar D.S."/>
        </authorList>
    </citation>
    <scope>NUCLEOTIDE SEQUENCE</scope>
</reference>
<dbReference type="HOGENOM" id="CLU_638698_0_0_1"/>
<dbReference type="PANTHER" id="PTHR39063">
    <property type="entry name" value="ORAL-FACIAL-DIGITAL SYNDROME 1 PROTEIN HOMOLOG"/>
    <property type="match status" value="1"/>
</dbReference>
<sequence length="430" mass="50748">MTGLSADEFQLKLCENLKHQGFVNDLKSQMRNRLINELIQHSSFKLFENKSKYSSPNSQVVTEKFVNSAIISYLKRYGYEYTLSIFLPECGLNSENIISEKDLLDHLMVKTSSGNSFIIHSSGSVLERLFGKSELSILSSVQKRNDDADSKNIFSRVRKDNVDTLNFNTTLNETDENVDCLLNSEKSRQYSYKERQQAEVDLQVMRFKNTEVENIKLEEKIKCGVELEKFKREIELIYQKKLETLKKKECDVDEKVKHLHANFEKETMMKRQNILLELEKLKHKENALAQKEEWLKTENDMLMKKKIKFESYVQQENENIYDCRKKIEEKVTEMVDLRWQVFEKDVEIKKKEINDIKIDLNAREKKMDNVLKSYEEAKRQLTIKNNEISSLKIDLKAAESNLQNAEKQISEYQNYNKENQQLQLKNVKLK</sequence>
<keyword evidence="1" id="KW-0175">Coiled coil</keyword>
<dbReference type="eggNOG" id="ENOG502QQR5">
    <property type="taxonomic scope" value="Eukaryota"/>
</dbReference>
<dbReference type="EnsemblMetazoa" id="HelroT190060">
    <property type="protein sequence ID" value="HelroP190060"/>
    <property type="gene ID" value="HelroG190060"/>
</dbReference>
<evidence type="ECO:0000313" key="4">
    <source>
        <dbReference type="Proteomes" id="UP000015101"/>
    </source>
</evidence>
<dbReference type="CTD" id="20211476"/>
<dbReference type="GeneID" id="20211476"/>
<protein>
    <submittedName>
        <fullName evidence="2 3">Uncharacterized protein</fullName>
    </submittedName>
</protein>
<dbReference type="EMBL" id="KB095812">
    <property type="protein sequence ID" value="ESO11854.1"/>
    <property type="molecule type" value="Genomic_DNA"/>
</dbReference>
<dbReference type="GO" id="GO:0036064">
    <property type="term" value="C:ciliary basal body"/>
    <property type="evidence" value="ECO:0000318"/>
    <property type="project" value="GO_Central"/>
</dbReference>
<reference evidence="2 4" key="2">
    <citation type="journal article" date="2013" name="Nature">
        <title>Insights into bilaterian evolution from three spiralian genomes.</title>
        <authorList>
            <person name="Simakov O."/>
            <person name="Marletaz F."/>
            <person name="Cho S.J."/>
            <person name="Edsinger-Gonzales E."/>
            <person name="Havlak P."/>
            <person name="Hellsten U."/>
            <person name="Kuo D.H."/>
            <person name="Larsson T."/>
            <person name="Lv J."/>
            <person name="Arendt D."/>
            <person name="Savage R."/>
            <person name="Osoegawa K."/>
            <person name="de Jong P."/>
            <person name="Grimwood J."/>
            <person name="Chapman J.A."/>
            <person name="Shapiro H."/>
            <person name="Aerts A."/>
            <person name="Otillar R.P."/>
            <person name="Terry A.Y."/>
            <person name="Boore J.L."/>
            <person name="Grigoriev I.V."/>
            <person name="Lindberg D.R."/>
            <person name="Seaver E.C."/>
            <person name="Weisblat D.A."/>
            <person name="Putnam N.H."/>
            <person name="Rokhsar D.S."/>
        </authorList>
    </citation>
    <scope>NUCLEOTIDE SEQUENCE</scope>
</reference>
<evidence type="ECO:0000313" key="2">
    <source>
        <dbReference type="EMBL" id="ESO11854.1"/>
    </source>
</evidence>
<dbReference type="EMBL" id="AMQM01002600">
    <property type="status" value="NOT_ANNOTATED_CDS"/>
    <property type="molecule type" value="Genomic_DNA"/>
</dbReference>
<dbReference type="OMA" id="HKENALA"/>
<accession>T1FRM9</accession>
<dbReference type="InParanoid" id="T1FRM9"/>
<dbReference type="InterPro" id="IPR055289">
    <property type="entry name" value="OFD1"/>
</dbReference>
<dbReference type="GO" id="GO:0060287">
    <property type="term" value="P:epithelial cilium movement involved in determination of left/right asymmetry"/>
    <property type="evidence" value="ECO:0000318"/>
    <property type="project" value="GO_Central"/>
</dbReference>
<gene>
    <name evidence="3" type="primary">20211476</name>
    <name evidence="2" type="ORF">HELRODRAFT_190060</name>
</gene>
<dbReference type="InterPro" id="IPR006594">
    <property type="entry name" value="LisH"/>
</dbReference>
<dbReference type="Pfam" id="PF16045">
    <property type="entry name" value="LisH_2"/>
    <property type="match status" value="1"/>
</dbReference>
<proteinExistence type="predicted"/>
<dbReference type="PANTHER" id="PTHR39063:SF1">
    <property type="entry name" value="OFD1 CENTRIOLE AND CENTRIOLAR SATELLITE PROTEIN"/>
    <property type="match status" value="1"/>
</dbReference>
<dbReference type="SMART" id="SM00667">
    <property type="entry name" value="LisH"/>
    <property type="match status" value="1"/>
</dbReference>
<feature type="coiled-coil region" evidence="1">
    <location>
        <begin position="360"/>
        <end position="425"/>
    </location>
</feature>